<sequence length="184" mass="20692">MHSPLPALLLTLPLASYAHAAEQVQGQGGRILHYSSTQTRSDLDHEEQNRYRNHRDHQFNGASLAAVLQAAQSALHQHGYGQIEAEPDYHVIRALRHEQLVSRGRQVLRGILKLKLPMPGKPDHQSTELLLMLRPGSQPQQVLARARLETTVWDSNGNSHTKLDSDPDDYRQLYGHIDAALRGR</sequence>
<keyword evidence="3" id="KW-1185">Reference proteome</keyword>
<dbReference type="Proteomes" id="UP000711178">
    <property type="component" value="Unassembled WGS sequence"/>
</dbReference>
<evidence type="ECO:0008006" key="4">
    <source>
        <dbReference type="Google" id="ProtNLM"/>
    </source>
</evidence>
<feature type="signal peptide" evidence="1">
    <location>
        <begin position="1"/>
        <end position="20"/>
    </location>
</feature>
<dbReference type="EMBL" id="JAHDTB010000007">
    <property type="protein sequence ID" value="MBW8287917.1"/>
    <property type="molecule type" value="Genomic_DNA"/>
</dbReference>
<dbReference type="RefSeq" id="WP_043572390.1">
    <property type="nucleotide sequence ID" value="NZ_CP142381.1"/>
</dbReference>
<reference evidence="2 3" key="1">
    <citation type="submission" date="2021-05" db="EMBL/GenBank/DDBJ databases">
        <title>Draft Whole Genome Sequencing Of Biosensor Chromobacterium violaceum Strain CV026 Reveals A Regulatory RNA In Chromobacterium violaceum Phenotype Regulatory Network.</title>
        <authorList>
            <person name="Hong K.W."/>
            <person name="Chan K.G."/>
            <person name="Chang C.-Y."/>
        </authorList>
    </citation>
    <scope>NUCLEOTIDE SEQUENCE [LARGE SCALE GENOMIC DNA]</scope>
    <source>
        <strain evidence="2 3">ATCC 31532</strain>
    </source>
</reference>
<organism evidence="2 3">
    <name type="scientific">Chromobacterium subtsugae</name>
    <dbReference type="NCBI Taxonomy" id="251747"/>
    <lineage>
        <taxon>Bacteria</taxon>
        <taxon>Pseudomonadati</taxon>
        <taxon>Pseudomonadota</taxon>
        <taxon>Betaproteobacteria</taxon>
        <taxon>Neisseriales</taxon>
        <taxon>Chromobacteriaceae</taxon>
        <taxon>Chromobacterium</taxon>
    </lineage>
</organism>
<dbReference type="GeneID" id="89685942"/>
<proteinExistence type="predicted"/>
<feature type="chain" id="PRO_5045089855" description="DUF3016 domain-containing protein" evidence="1">
    <location>
        <begin position="21"/>
        <end position="184"/>
    </location>
</feature>
<accession>A0ABS7FD38</accession>
<keyword evidence="1" id="KW-0732">Signal</keyword>
<evidence type="ECO:0000313" key="2">
    <source>
        <dbReference type="EMBL" id="MBW8287917.1"/>
    </source>
</evidence>
<evidence type="ECO:0000313" key="3">
    <source>
        <dbReference type="Proteomes" id="UP000711178"/>
    </source>
</evidence>
<protein>
    <recommendedName>
        <fullName evidence="4">DUF3016 domain-containing protein</fullName>
    </recommendedName>
</protein>
<gene>
    <name evidence="2" type="ORF">KIF53_09795</name>
</gene>
<comment type="caution">
    <text evidence="2">The sequence shown here is derived from an EMBL/GenBank/DDBJ whole genome shotgun (WGS) entry which is preliminary data.</text>
</comment>
<evidence type="ECO:0000256" key="1">
    <source>
        <dbReference type="SAM" id="SignalP"/>
    </source>
</evidence>
<name>A0ABS7FD38_9NEIS</name>